<reference evidence="2" key="1">
    <citation type="journal article" date="2015" name="Nature">
        <title>Complex archaea that bridge the gap between prokaryotes and eukaryotes.</title>
        <authorList>
            <person name="Spang A."/>
            <person name="Saw J.H."/>
            <person name="Jorgensen S.L."/>
            <person name="Zaremba-Niedzwiedzka K."/>
            <person name="Martijn J."/>
            <person name="Lind A.E."/>
            <person name="van Eijk R."/>
            <person name="Schleper C."/>
            <person name="Guy L."/>
            <person name="Ettema T.J."/>
        </authorList>
    </citation>
    <scope>NUCLEOTIDE SEQUENCE</scope>
</reference>
<dbReference type="AlphaFoldDB" id="A0A0F9LQ03"/>
<proteinExistence type="predicted"/>
<gene>
    <name evidence="2" type="ORF">LCGC14_1554960</name>
</gene>
<protein>
    <submittedName>
        <fullName evidence="2">Uncharacterized protein</fullName>
    </submittedName>
</protein>
<accession>A0A0F9LQ03</accession>
<feature type="region of interest" description="Disordered" evidence="1">
    <location>
        <begin position="162"/>
        <end position="182"/>
    </location>
</feature>
<evidence type="ECO:0000313" key="2">
    <source>
        <dbReference type="EMBL" id="KKM52360.1"/>
    </source>
</evidence>
<evidence type="ECO:0000256" key="1">
    <source>
        <dbReference type="SAM" id="MobiDB-lite"/>
    </source>
</evidence>
<dbReference type="EMBL" id="LAZR01011936">
    <property type="protein sequence ID" value="KKM52360.1"/>
    <property type="molecule type" value="Genomic_DNA"/>
</dbReference>
<organism evidence="2">
    <name type="scientific">marine sediment metagenome</name>
    <dbReference type="NCBI Taxonomy" id="412755"/>
    <lineage>
        <taxon>unclassified sequences</taxon>
        <taxon>metagenomes</taxon>
        <taxon>ecological metagenomes</taxon>
    </lineage>
</organism>
<comment type="caution">
    <text evidence="2">The sequence shown here is derived from an EMBL/GenBank/DDBJ whole genome shotgun (WGS) entry which is preliminary data.</text>
</comment>
<name>A0A0F9LQ03_9ZZZZ</name>
<sequence>MPTFSRHVPQDPRGPAFPIIRVHATRPLVAIVTSPDLVGCFTHFFKGRTVPCDAPDCEACRENLPYRWHAYLSAYIAQTGVHFLFECTAQAANHFTDYRDNHGTLRGCLFKGTRMHGKVNGRVLIKCGPADLTSIRLPEPPDLIKCLSILWDFPVEEISADRIEPDKKTPHVRHNPPKEDKS</sequence>